<evidence type="ECO:0000256" key="6">
    <source>
        <dbReference type="ARBA" id="ARBA00022989"/>
    </source>
</evidence>
<name>A0A2A7S1D7_BURGA</name>
<dbReference type="RefSeq" id="WP_098153635.1">
    <property type="nucleotide sequence ID" value="NZ_CADEQB010000006.1"/>
</dbReference>
<reference evidence="10" key="1">
    <citation type="submission" date="2017-09" db="EMBL/GenBank/DDBJ databases">
        <title>FDA dAtabase for Regulatory Grade micrObial Sequences (FDA-ARGOS): Supporting development and validation of Infectious Disease Dx tests.</title>
        <authorList>
            <person name="Minogue T."/>
            <person name="Wolcott M."/>
            <person name="Wasieloski L."/>
            <person name="Aguilar W."/>
            <person name="Moore D."/>
            <person name="Tallon L."/>
            <person name="Sadzewicz L."/>
            <person name="Ott S."/>
            <person name="Zhao X."/>
            <person name="Nagaraj S."/>
            <person name="Vavikolanu K."/>
            <person name="Aluvathingal J."/>
            <person name="Nadendla S."/>
            <person name="Sichtig H."/>
        </authorList>
    </citation>
    <scope>NUCLEOTIDE SEQUENCE [LARGE SCALE GENOMIC DNA]</scope>
    <source>
        <strain evidence="10">FDAARGOS_390</strain>
    </source>
</reference>
<evidence type="ECO:0000256" key="3">
    <source>
        <dbReference type="ARBA" id="ARBA00022448"/>
    </source>
</evidence>
<dbReference type="InterPro" id="IPR011606">
    <property type="entry name" value="Brnchd-chn_aa_trnsp_permease"/>
</dbReference>
<evidence type="ECO:0000256" key="1">
    <source>
        <dbReference type="ARBA" id="ARBA00004651"/>
    </source>
</evidence>
<proteinExistence type="inferred from homology"/>
<feature type="transmembrane region" description="Helical" evidence="8">
    <location>
        <begin position="74"/>
        <end position="96"/>
    </location>
</feature>
<feature type="transmembrane region" description="Helical" evidence="8">
    <location>
        <begin position="49"/>
        <end position="68"/>
    </location>
</feature>
<comment type="similarity">
    <text evidence="2">Belongs to the AzlC family.</text>
</comment>
<feature type="transmembrane region" description="Helical" evidence="8">
    <location>
        <begin position="139"/>
        <end position="164"/>
    </location>
</feature>
<dbReference type="AlphaFoldDB" id="A0A2A7S1D7"/>
<evidence type="ECO:0000256" key="5">
    <source>
        <dbReference type="ARBA" id="ARBA00022692"/>
    </source>
</evidence>
<sequence>MLARLSASDRFSFVQGARDYAPTLTAMLSWGLVTGIAMSKSVLTTNQAVWMSLLVYGGSSQLAVLPLLAAKLPLWTLLLTAAMVNLRFVIFSAGMAPHFSYLPMWRRALIGYFNGDVIYLLFIRQGFASGHVPGKEAYFWGMAIVSWLSWQASSLAGIALASVVPDQWGLGLAGTLALIPIMVSAVANRSTLAAVVVAGLVALLAIELPYRLGLPLAVLAALAAGTLADVFIERADWRRLRAEVRPRDALDASEAGRDGEGGAR</sequence>
<feature type="transmembrane region" description="Helical" evidence="8">
    <location>
        <begin position="176"/>
        <end position="206"/>
    </location>
</feature>
<protein>
    <submittedName>
        <fullName evidence="9">Branched-chain amino acid ABC transporter permease</fullName>
    </submittedName>
</protein>
<dbReference type="Pfam" id="PF03591">
    <property type="entry name" value="AzlC"/>
    <property type="match status" value="1"/>
</dbReference>
<comment type="caution">
    <text evidence="9">The sequence shown here is derived from an EMBL/GenBank/DDBJ whole genome shotgun (WGS) entry which is preliminary data.</text>
</comment>
<dbReference type="PANTHER" id="PTHR34979:SF1">
    <property type="entry name" value="INNER MEMBRANE PROTEIN YGAZ"/>
    <property type="match status" value="1"/>
</dbReference>
<dbReference type="EMBL" id="PDDY01000004">
    <property type="protein sequence ID" value="PEH37050.1"/>
    <property type="molecule type" value="Genomic_DNA"/>
</dbReference>
<evidence type="ECO:0000256" key="8">
    <source>
        <dbReference type="SAM" id="Phobius"/>
    </source>
</evidence>
<dbReference type="GO" id="GO:1903785">
    <property type="term" value="P:L-valine transmembrane transport"/>
    <property type="evidence" value="ECO:0007669"/>
    <property type="project" value="TreeGrafter"/>
</dbReference>
<evidence type="ECO:0000256" key="2">
    <source>
        <dbReference type="ARBA" id="ARBA00010735"/>
    </source>
</evidence>
<evidence type="ECO:0000256" key="7">
    <source>
        <dbReference type="ARBA" id="ARBA00023136"/>
    </source>
</evidence>
<dbReference type="PANTHER" id="PTHR34979">
    <property type="entry name" value="INNER MEMBRANE PROTEIN YGAZ"/>
    <property type="match status" value="1"/>
</dbReference>
<keyword evidence="3" id="KW-0813">Transport</keyword>
<comment type="subcellular location">
    <subcellularLocation>
        <location evidence="1">Cell membrane</location>
        <topology evidence="1">Multi-pass membrane protein</topology>
    </subcellularLocation>
</comment>
<evidence type="ECO:0000256" key="4">
    <source>
        <dbReference type="ARBA" id="ARBA00022475"/>
    </source>
</evidence>
<feature type="transmembrane region" description="Helical" evidence="8">
    <location>
        <begin position="212"/>
        <end position="232"/>
    </location>
</feature>
<accession>A0A2A7S1D7</accession>
<dbReference type="GO" id="GO:0005886">
    <property type="term" value="C:plasma membrane"/>
    <property type="evidence" value="ECO:0007669"/>
    <property type="project" value="UniProtKB-SubCell"/>
</dbReference>
<evidence type="ECO:0000313" key="9">
    <source>
        <dbReference type="EMBL" id="PEH37050.1"/>
    </source>
</evidence>
<keyword evidence="7 8" id="KW-0472">Membrane</keyword>
<gene>
    <name evidence="9" type="ORF">CRM94_21000</name>
</gene>
<evidence type="ECO:0000313" key="10">
    <source>
        <dbReference type="Proteomes" id="UP000220629"/>
    </source>
</evidence>
<keyword evidence="5 8" id="KW-0812">Transmembrane</keyword>
<keyword evidence="4" id="KW-1003">Cell membrane</keyword>
<organism evidence="9 10">
    <name type="scientific">Burkholderia gladioli</name>
    <name type="common">Pseudomonas marginata</name>
    <name type="synonym">Phytomonas marginata</name>
    <dbReference type="NCBI Taxonomy" id="28095"/>
    <lineage>
        <taxon>Bacteria</taxon>
        <taxon>Pseudomonadati</taxon>
        <taxon>Pseudomonadota</taxon>
        <taxon>Betaproteobacteria</taxon>
        <taxon>Burkholderiales</taxon>
        <taxon>Burkholderiaceae</taxon>
        <taxon>Burkholderia</taxon>
    </lineage>
</organism>
<dbReference type="Proteomes" id="UP000220629">
    <property type="component" value="Unassembled WGS sequence"/>
</dbReference>
<keyword evidence="6 8" id="KW-1133">Transmembrane helix</keyword>
<feature type="transmembrane region" description="Helical" evidence="8">
    <location>
        <begin position="108"/>
        <end position="127"/>
    </location>
</feature>